<proteinExistence type="predicted"/>
<protein>
    <submittedName>
        <fullName evidence="1">Peptidase M16</fullName>
    </submittedName>
</protein>
<accession>A0AC61QL32</accession>
<name>A0AC61QL32_9BACT</name>
<evidence type="ECO:0000313" key="2">
    <source>
        <dbReference type="Proteomes" id="UP000294588"/>
    </source>
</evidence>
<gene>
    <name evidence="1" type="ORF">E0946_00875</name>
</gene>
<reference evidence="1" key="1">
    <citation type="submission" date="2019-03" db="EMBL/GenBank/DDBJ databases">
        <title>Candidatus Syntrophosphaera thermopropionivorans: a novel player in syntrophic propionate oxidation during anaerobic digestion.</title>
        <authorList>
            <person name="Dyksma S."/>
        </authorList>
    </citation>
    <scope>NUCLEOTIDE SEQUENCE</scope>
    <source>
        <strain evidence="1">W5</strain>
    </source>
</reference>
<keyword evidence="2" id="KW-1185">Reference proteome</keyword>
<comment type="caution">
    <text evidence="1">The sequence shown here is derived from an EMBL/GenBank/DDBJ whole genome shotgun (WGS) entry which is preliminary data.</text>
</comment>
<dbReference type="Proteomes" id="UP000294588">
    <property type="component" value="Unassembled WGS sequence"/>
</dbReference>
<organism evidence="1 2">
    <name type="scientific">Candidatus Syntrophosphaera thermopropionivorans</name>
    <dbReference type="NCBI Taxonomy" id="2593015"/>
    <lineage>
        <taxon>Bacteria</taxon>
        <taxon>Pseudomonadati</taxon>
        <taxon>Candidatus Cloacimonadota</taxon>
        <taxon>Candidatus Cloacimonadia</taxon>
        <taxon>Candidatus Cloacimonadales</taxon>
        <taxon>Candidatus Cloacimonadaceae</taxon>
        <taxon>Candidatus Syntrophosphaera</taxon>
    </lineage>
</organism>
<sequence length="973" mass="112861">MKKQVEKYGFKLLETREIKEISATAYYYEHKKSGAHFLNVKCEDNNKVFCVTFKTVPQDNTGCPHIMEHSVLNGSKNFPAKSTFMELIKGSLHTFINAMTDSDMTLYPVASTNEKDFYNLSRVYMDAVFFPKIYEQPHILRQEGWHYDIKDPEDELKIIGVVYNEMKGAYSSPDNLIELNNQIAQFPDSPYKYDSGGNPKEIPQLTYEAFINFHKKHYHPSNSYIFLYGDADENEIMEMMDKEYLSQFNKEVEPVEVPFQKPFTRTKKLEVEYPVEEGKDISEQYHLSLNFTYGKNPDLITVSAINALMDILMSTPASPLKRAILESGLAHDVRVSLNIGILQPTFSLICKEVKKENIPLLVQLITDELNRLVKEGIDKKLIEAVLNRREFFLREGPSGNFPKGLYYAFNIYHHWIHGGNPIDALAFEDILKELRRGLTEPYYEELIKKSMLKNHHSSQITYVPVPGLANKWEQEIREKLAEEKNKLSEAVLNKLIEETREFQQWQLQQPTPEELARIPFLTLEDINPEAEAYSLEIEKLGTKTILTHPLKTNGIVYLKAYFDLDHSSEEDLPWLALYASLMGMVSSKNYDYIDLSNEIYSHTGDLNLKLNIRPSYQDPDIILLKFLLSGKALYHKTEKLIELAKEFAFYPLFDDYDRLKLLIREAKAKLQTRLFYFAESIATNRLFAPSSQLHHFLDLTSGLDYYRFLSNLDKKLEQDIEIIAHKLEQIRDTYFLQNNLLISITAEEEAIKDTINGLNPFLDAISDKEFPPVERYFHPKELNEGIIAPIQVQYCAKGGNFFRKGYSYSGKLRVLTNILNSDYLYRELREKGGAYGAWSGFTLNGYMYFVSYRDPNLQRTLEVYDQTSEFLRNFECSKRDMERYIIGDISNLDYPKTPEGKGAQSDDDYITGFTQEDRQQIRDEVLSTRLEDIRQYADMIEEVMSMNHYCVVGNEAKLKAASELFDRLTPLLS</sequence>
<dbReference type="EMBL" id="SMOG01000001">
    <property type="protein sequence ID" value="TDF74668.1"/>
    <property type="molecule type" value="Genomic_DNA"/>
</dbReference>
<evidence type="ECO:0000313" key="1">
    <source>
        <dbReference type="EMBL" id="TDF74668.1"/>
    </source>
</evidence>